<reference evidence="3 4" key="1">
    <citation type="submission" date="2016-08" db="EMBL/GenBank/DDBJ databases">
        <authorList>
            <person name="Seilhamer J.J."/>
        </authorList>
    </citation>
    <scope>NUCLEOTIDE SEQUENCE [LARGE SCALE GENOMIC DNA]</scope>
    <source>
        <strain evidence="3 4">CFBP4641</strain>
    </source>
</reference>
<feature type="domain" description="YdbS-like PH" evidence="2">
    <location>
        <begin position="269"/>
        <end position="324"/>
    </location>
</feature>
<organism evidence="3 4">
    <name type="scientific">Xanthomonas sacchari</name>
    <dbReference type="NCBI Taxonomy" id="56458"/>
    <lineage>
        <taxon>Bacteria</taxon>
        <taxon>Pseudomonadati</taxon>
        <taxon>Pseudomonadota</taxon>
        <taxon>Gammaproteobacteria</taxon>
        <taxon>Lysobacterales</taxon>
        <taxon>Lysobacteraceae</taxon>
        <taxon>Xanthomonas</taxon>
    </lineage>
</organism>
<keyword evidence="1" id="KW-0812">Transmembrane</keyword>
<sequence length="512" mass="58008">MSDLADTEHATPVRRLHPWSWLFVLLQHLRHFLLPLLALLVFGSRDGHRDHADHLVMLAVCSGLVAVSLLRYLTYQYRIGHDSLSIRSGWLERSLREIPFARIHNVVVHQSLLHRLFGVAEVRLESAGGTKPEAQMRVLRLDQALALEQQIRHRAPAGERAEAGDDAGAAPAVPDSELLLSLPTSEVLRQGLISNRGMVVLLTAFGATYHLFPERMISNAIEHYGRQLFGYATHLQLGWMAGAVTFALMLATLLLLMRALSMGLAIVQYHGFRLSESERRLTVERGLLTRLRSSVARRRIQAWTLHESVLQRLLRRRSLHIDTAVIQSHHGHGHDHALTELAPLATPAACDALLQRLLPQVAWPPAQWHGIATRHWWRLSLPALLLVPLLCAGLWPTLGAWAALGLLWLPWSAFKSWRQAQRMGYALDARYVAVRGGWWRRWWRLAELDKLQTLHLSRSPLDRWCGTATLWLDTAGARHGEPPLRVRLLPDAQARALYRQLGAALAQRRLRW</sequence>
<dbReference type="InterPro" id="IPR005182">
    <property type="entry name" value="YdbS-like_PH"/>
</dbReference>
<keyword evidence="1" id="KW-0472">Membrane</keyword>
<feature type="domain" description="YdbS-like PH" evidence="2">
    <location>
        <begin position="72"/>
        <end position="151"/>
    </location>
</feature>
<dbReference type="RefSeq" id="WP_041500538.1">
    <property type="nucleotide sequence ID" value="NZ_CP132343.1"/>
</dbReference>
<proteinExistence type="predicted"/>
<accession>A0A2P5Z4Q9</accession>
<feature type="transmembrane region" description="Helical" evidence="1">
    <location>
        <begin position="383"/>
        <end position="411"/>
    </location>
</feature>
<dbReference type="GeneID" id="93880607"/>
<gene>
    <name evidence="3" type="ORF">XsacCFBP4641_09435</name>
</gene>
<protein>
    <recommendedName>
        <fullName evidence="2">YdbS-like PH domain-containing protein</fullName>
    </recommendedName>
</protein>
<comment type="caution">
    <text evidence="3">The sequence shown here is derived from an EMBL/GenBank/DDBJ whole genome shotgun (WGS) entry which is preliminary data.</text>
</comment>
<dbReference type="PIRSF" id="PIRSF026631">
    <property type="entry name" value="UCP026631"/>
    <property type="match status" value="1"/>
</dbReference>
<name>A0A2P5Z4Q9_9XANT</name>
<feature type="domain" description="YdbS-like PH" evidence="2">
    <location>
        <begin position="422"/>
        <end position="501"/>
    </location>
</feature>
<dbReference type="InterPro" id="IPR014529">
    <property type="entry name" value="UCP026631"/>
</dbReference>
<dbReference type="EMBL" id="MDEK01000007">
    <property type="protein sequence ID" value="PPU82870.1"/>
    <property type="molecule type" value="Genomic_DNA"/>
</dbReference>
<feature type="transmembrane region" description="Helical" evidence="1">
    <location>
        <begin position="237"/>
        <end position="256"/>
    </location>
</feature>
<dbReference type="PANTHER" id="PTHR34473">
    <property type="entry name" value="UPF0699 TRANSMEMBRANE PROTEIN YDBS"/>
    <property type="match status" value="1"/>
</dbReference>
<evidence type="ECO:0000259" key="2">
    <source>
        <dbReference type="Pfam" id="PF03703"/>
    </source>
</evidence>
<dbReference type="AlphaFoldDB" id="A0A2P5Z4Q9"/>
<feature type="transmembrane region" description="Helical" evidence="1">
    <location>
        <begin position="21"/>
        <end position="42"/>
    </location>
</feature>
<feature type="transmembrane region" description="Helical" evidence="1">
    <location>
        <begin position="54"/>
        <end position="73"/>
    </location>
</feature>
<evidence type="ECO:0000313" key="3">
    <source>
        <dbReference type="EMBL" id="PPU82870.1"/>
    </source>
</evidence>
<dbReference type="STRING" id="56458.SB85_16045"/>
<evidence type="ECO:0000256" key="1">
    <source>
        <dbReference type="SAM" id="Phobius"/>
    </source>
</evidence>
<dbReference type="OrthoDB" id="240564at2"/>
<dbReference type="Proteomes" id="UP000247346">
    <property type="component" value="Unassembled WGS sequence"/>
</dbReference>
<dbReference type="Pfam" id="PF03703">
    <property type="entry name" value="bPH_2"/>
    <property type="match status" value="3"/>
</dbReference>
<dbReference type="PANTHER" id="PTHR34473:SF2">
    <property type="entry name" value="UPF0699 TRANSMEMBRANE PROTEIN YDBT"/>
    <property type="match status" value="1"/>
</dbReference>
<keyword evidence="1" id="KW-1133">Transmembrane helix</keyword>
<evidence type="ECO:0000313" key="4">
    <source>
        <dbReference type="Proteomes" id="UP000247346"/>
    </source>
</evidence>